<keyword evidence="1" id="KW-0325">Glycoprotein</keyword>
<dbReference type="EMBL" id="JAKZEL010000011">
    <property type="protein sequence ID" value="KAI4539168.1"/>
    <property type="molecule type" value="Genomic_DNA"/>
</dbReference>
<dbReference type="InterPro" id="IPR011162">
    <property type="entry name" value="MHC_I/II-like_Ag-recog"/>
</dbReference>
<evidence type="ECO:0000256" key="1">
    <source>
        <dbReference type="ARBA" id="ARBA00023180"/>
    </source>
</evidence>
<dbReference type="Gene3D" id="3.30.500.10">
    <property type="entry name" value="MHC class I-like antigen recognition-like"/>
    <property type="match status" value="2"/>
</dbReference>
<protein>
    <submittedName>
        <fullName evidence="3">Uncharacterized protein</fullName>
    </submittedName>
</protein>
<evidence type="ECO:0000313" key="3">
    <source>
        <dbReference type="EMBL" id="KAI4539168.1"/>
    </source>
</evidence>
<name>A0AAD4U475_OVIAM</name>
<dbReference type="InterPro" id="IPR050208">
    <property type="entry name" value="MHC_class-I_related"/>
</dbReference>
<proteinExistence type="predicted"/>
<gene>
    <name evidence="3" type="ORF">MG293_010560</name>
</gene>
<comment type="caution">
    <text evidence="3">The sequence shown here is derived from an EMBL/GenBank/DDBJ whole genome shotgun (WGS) entry which is preliminary data.</text>
</comment>
<dbReference type="PANTHER" id="PTHR16675">
    <property type="entry name" value="MHC CLASS I-RELATED"/>
    <property type="match status" value="1"/>
</dbReference>
<sequence length="277" mass="31681">MNELSELYEESNDLQMDVMPSESHLPHIKMLTLFAITLPSILSPDLDNQENGHWTVVHSGGRRMREKWEKDRAVSNFFKKVSMGDCRVWLQDFLVHWEEMSTTTDAHFLSYNFTIDPRPRDDQPWCEVQGEVDQKVFLSYDCGRAKVKYLSPLGEEVKKWILDNGSSRRETDEREMGERQGCDRLLQHGLHGRLSGLASGFYGELGANVEDLGITDHGPPYSAAHGHSQQAHHLDPPQFHHNCLPVLSPFQEQQVHQELTTLCFVGTVGQQKQDQEA</sequence>
<dbReference type="InterPro" id="IPR037055">
    <property type="entry name" value="MHC_I-like_Ag-recog_sf"/>
</dbReference>
<dbReference type="GO" id="GO:0002476">
    <property type="term" value="P:antigen processing and presentation of endogenous peptide antigen via MHC class Ib"/>
    <property type="evidence" value="ECO:0007669"/>
    <property type="project" value="TreeGrafter"/>
</dbReference>
<dbReference type="SUPFAM" id="SSF54452">
    <property type="entry name" value="MHC antigen-recognition domain"/>
    <property type="match status" value="2"/>
</dbReference>
<dbReference type="GO" id="GO:0001916">
    <property type="term" value="P:positive regulation of T cell mediated cytotoxicity"/>
    <property type="evidence" value="ECO:0007669"/>
    <property type="project" value="TreeGrafter"/>
</dbReference>
<evidence type="ECO:0000313" key="4">
    <source>
        <dbReference type="Proteomes" id="UP001214576"/>
    </source>
</evidence>
<accession>A0AAD4U475</accession>
<keyword evidence="4" id="KW-1185">Reference proteome</keyword>
<feature type="region of interest" description="Disordered" evidence="2">
    <location>
        <begin position="217"/>
        <end position="237"/>
    </location>
</feature>
<organism evidence="3 4">
    <name type="scientific">Ovis ammon polii</name>
    <dbReference type="NCBI Taxonomy" id="230172"/>
    <lineage>
        <taxon>Eukaryota</taxon>
        <taxon>Metazoa</taxon>
        <taxon>Chordata</taxon>
        <taxon>Craniata</taxon>
        <taxon>Vertebrata</taxon>
        <taxon>Euteleostomi</taxon>
        <taxon>Mammalia</taxon>
        <taxon>Eutheria</taxon>
        <taxon>Laurasiatheria</taxon>
        <taxon>Artiodactyla</taxon>
        <taxon>Ruminantia</taxon>
        <taxon>Pecora</taxon>
        <taxon>Bovidae</taxon>
        <taxon>Caprinae</taxon>
        <taxon>Ovis</taxon>
    </lineage>
</organism>
<dbReference type="AlphaFoldDB" id="A0AAD4U475"/>
<dbReference type="GO" id="GO:0002486">
    <property type="term" value="P:antigen processing and presentation of endogenous peptide antigen via MHC class I via ER pathway, TAP-independent"/>
    <property type="evidence" value="ECO:0007669"/>
    <property type="project" value="TreeGrafter"/>
</dbReference>
<dbReference type="GO" id="GO:0009897">
    <property type="term" value="C:external side of plasma membrane"/>
    <property type="evidence" value="ECO:0007669"/>
    <property type="project" value="TreeGrafter"/>
</dbReference>
<dbReference type="PANTHER" id="PTHR16675:SF1">
    <property type="entry name" value="UL16 BINDING PROTEIN 21"/>
    <property type="match status" value="1"/>
</dbReference>
<feature type="compositionally biased region" description="Low complexity" evidence="2">
    <location>
        <begin position="222"/>
        <end position="231"/>
    </location>
</feature>
<dbReference type="GO" id="GO:0006955">
    <property type="term" value="P:immune response"/>
    <property type="evidence" value="ECO:0007669"/>
    <property type="project" value="TreeGrafter"/>
</dbReference>
<evidence type="ECO:0000256" key="2">
    <source>
        <dbReference type="SAM" id="MobiDB-lite"/>
    </source>
</evidence>
<reference evidence="3" key="1">
    <citation type="submission" date="2022-03" db="EMBL/GenBank/DDBJ databases">
        <title>Genomic analyses of argali, domestic sheep and their hybrids provide insights into chromosomal evolution, heterosis and genetic basis of agronomic traits.</title>
        <authorList>
            <person name="Li M."/>
        </authorList>
    </citation>
    <scope>NUCLEOTIDE SEQUENCE</scope>
    <source>
        <strain evidence="3">CAU-MHL-2022a</strain>
        <tissue evidence="3">Skin</tissue>
    </source>
</reference>
<dbReference type="GO" id="GO:0005615">
    <property type="term" value="C:extracellular space"/>
    <property type="evidence" value="ECO:0007669"/>
    <property type="project" value="TreeGrafter"/>
</dbReference>
<dbReference type="Proteomes" id="UP001214576">
    <property type="component" value="Unassembled WGS sequence"/>
</dbReference>